<dbReference type="NCBIfam" id="NF008738">
    <property type="entry name" value="PRK11768.1"/>
    <property type="match status" value="1"/>
</dbReference>
<evidence type="ECO:0000256" key="8">
    <source>
        <dbReference type="ARBA" id="ARBA00022840"/>
    </source>
</evidence>
<keyword evidence="14" id="KW-1185">Reference proteome</keyword>
<keyword evidence="4 11" id="KW-0808">Transferase</keyword>
<dbReference type="RefSeq" id="WP_341372215.1">
    <property type="nucleotide sequence ID" value="NZ_JBBUTF010000001.1"/>
</dbReference>
<feature type="binding site" evidence="11">
    <location>
        <position position="236"/>
    </location>
    <ligand>
        <name>Mg(2+)</name>
        <dbReference type="ChEBI" id="CHEBI:18420"/>
    </ligand>
</feature>
<keyword evidence="9 11" id="KW-0460">Magnesium</keyword>
<protein>
    <recommendedName>
        <fullName evidence="11">Stress response kinase A</fullName>
        <ecNumber evidence="11">2.7.11.1</ecNumber>
    </recommendedName>
    <alternativeName>
        <fullName evidence="11">Serine/threonine-protein kinase SrkA</fullName>
    </alternativeName>
</protein>
<organism evidence="13 14">
    <name type="scientific">Pseudaquabacterium rugosum</name>
    <dbReference type="NCBI Taxonomy" id="2984194"/>
    <lineage>
        <taxon>Bacteria</taxon>
        <taxon>Pseudomonadati</taxon>
        <taxon>Pseudomonadota</taxon>
        <taxon>Betaproteobacteria</taxon>
        <taxon>Burkholderiales</taxon>
        <taxon>Sphaerotilaceae</taxon>
        <taxon>Pseudaquabacterium</taxon>
    </lineage>
</organism>
<comment type="catalytic activity">
    <reaction evidence="11">
        <text>L-threonyl-[protein] + ATP = O-phospho-L-threonyl-[protein] + ADP + H(+)</text>
        <dbReference type="Rhea" id="RHEA:46608"/>
        <dbReference type="Rhea" id="RHEA-COMP:11060"/>
        <dbReference type="Rhea" id="RHEA-COMP:11605"/>
        <dbReference type="ChEBI" id="CHEBI:15378"/>
        <dbReference type="ChEBI" id="CHEBI:30013"/>
        <dbReference type="ChEBI" id="CHEBI:30616"/>
        <dbReference type="ChEBI" id="CHEBI:61977"/>
        <dbReference type="ChEBI" id="CHEBI:456216"/>
        <dbReference type="EC" id="2.7.11.1"/>
    </reaction>
</comment>
<comment type="similarity">
    <text evidence="11">Belongs to the SrkA/RdoA protein kinase family.</text>
</comment>
<dbReference type="PANTHER" id="PTHR39573">
    <property type="entry name" value="STRESS RESPONSE KINASE A"/>
    <property type="match status" value="1"/>
</dbReference>
<sequence length="370" mass="41381">MQEPPRGAAAPHPYAALEPRHVLDALEAVGIRADGRLLQLNSYENRVFLVHDEDGRALVAKFYRPGRWSDAQLAEEHRLLAELQAEDLPVIAPLALQPDGRDAQAIAQAPASLARVRLRPGDAGAERPSLALAVWPCRAGHGPELDDPSTLRWLGRLMARLHQVGARERFSARPTLDAEAFGWQSHARLRDDGHITPAEWPAWDSACRQALELATQALADTPTATLRLHGDCHPGNILWRSPDGDDARRGPQLVDFDDARNGPAVQDLWMLLSGEREAMQQQLGAVLSGYRQIRRFDGRELRLIEPLRTLRMVHHSAWLAERWDDPAFPAAFPWFGTPAWWSQQTVQLRQQIEAMTEPPLDDPADWGLDD</sequence>
<keyword evidence="1 11" id="KW-0963">Cytoplasm</keyword>
<keyword evidence="3 11" id="KW-0597">Phosphoprotein</keyword>
<dbReference type="Gene3D" id="1.10.510.10">
    <property type="entry name" value="Transferase(Phosphotransferase) domain 1"/>
    <property type="match status" value="1"/>
</dbReference>
<keyword evidence="2 11" id="KW-0723">Serine/threonine-protein kinase</keyword>
<feature type="site" description="ATP" evidence="11">
    <location>
        <position position="42"/>
    </location>
</feature>
<evidence type="ECO:0000256" key="1">
    <source>
        <dbReference type="ARBA" id="ARBA00022490"/>
    </source>
</evidence>
<dbReference type="Pfam" id="PF01636">
    <property type="entry name" value="APH"/>
    <property type="match status" value="1"/>
</dbReference>
<evidence type="ECO:0000256" key="2">
    <source>
        <dbReference type="ARBA" id="ARBA00022527"/>
    </source>
</evidence>
<evidence type="ECO:0000256" key="4">
    <source>
        <dbReference type="ARBA" id="ARBA00022679"/>
    </source>
</evidence>
<evidence type="ECO:0000256" key="3">
    <source>
        <dbReference type="ARBA" id="ARBA00022553"/>
    </source>
</evidence>
<keyword evidence="8 11" id="KW-0067">ATP-binding</keyword>
<comment type="catalytic activity">
    <reaction evidence="11">
        <text>L-seryl-[protein] + ATP = O-phospho-L-seryl-[protein] + ADP + H(+)</text>
        <dbReference type="Rhea" id="RHEA:17989"/>
        <dbReference type="Rhea" id="RHEA-COMP:9863"/>
        <dbReference type="Rhea" id="RHEA-COMP:11604"/>
        <dbReference type="ChEBI" id="CHEBI:15378"/>
        <dbReference type="ChEBI" id="CHEBI:29999"/>
        <dbReference type="ChEBI" id="CHEBI:30616"/>
        <dbReference type="ChEBI" id="CHEBI:83421"/>
        <dbReference type="ChEBI" id="CHEBI:456216"/>
        <dbReference type="EC" id="2.7.11.1"/>
    </reaction>
</comment>
<dbReference type="PANTHER" id="PTHR39573:SF1">
    <property type="entry name" value="STRESS RESPONSE KINASE A"/>
    <property type="match status" value="1"/>
</dbReference>
<dbReference type="InterPro" id="IPR032882">
    <property type="entry name" value="SrkA/RdoA"/>
</dbReference>
<feature type="active site" evidence="11">
    <location>
        <position position="255"/>
    </location>
</feature>
<evidence type="ECO:0000259" key="12">
    <source>
        <dbReference type="Pfam" id="PF01636"/>
    </source>
</evidence>
<dbReference type="InterPro" id="IPR002575">
    <property type="entry name" value="Aminoglycoside_PTrfase"/>
</dbReference>
<reference evidence="13 14" key="1">
    <citation type="submission" date="2024-04" db="EMBL/GenBank/DDBJ databases">
        <title>Novel species of the genus Ideonella isolated from streams.</title>
        <authorList>
            <person name="Lu H."/>
        </authorList>
    </citation>
    <scope>NUCLEOTIDE SEQUENCE [LARGE SCALE GENOMIC DNA]</scope>
    <source>
        <strain evidence="13 14">BYS139W</strain>
    </source>
</reference>
<dbReference type="HAMAP" id="MF_01497">
    <property type="entry name" value="SrkA_kinase"/>
    <property type="match status" value="1"/>
</dbReference>
<name>A0ABU9B3H6_9BURK</name>
<dbReference type="InterPro" id="IPR011009">
    <property type="entry name" value="Kinase-like_dom_sf"/>
</dbReference>
<dbReference type="EMBL" id="JBBUTF010000001">
    <property type="protein sequence ID" value="MEK8024431.1"/>
    <property type="molecule type" value="Genomic_DNA"/>
</dbReference>
<keyword evidence="7 11" id="KW-0418">Kinase</keyword>
<evidence type="ECO:0000256" key="11">
    <source>
        <dbReference type="HAMAP-Rule" id="MF_01497"/>
    </source>
</evidence>
<comment type="cofactor">
    <cofactor evidence="11">
        <name>Mg(2+)</name>
        <dbReference type="ChEBI" id="CHEBI:18420"/>
    </cofactor>
</comment>
<feature type="active site" description="Proton acceptor" evidence="11">
    <location>
        <position position="231"/>
    </location>
</feature>
<comment type="subunit">
    <text evidence="11">Monomer.</text>
</comment>
<evidence type="ECO:0000256" key="7">
    <source>
        <dbReference type="ARBA" id="ARBA00022777"/>
    </source>
</evidence>
<accession>A0ABU9B3H6</accession>
<proteinExistence type="inferred from homology"/>
<dbReference type="Gene3D" id="1.20.1270.170">
    <property type="match status" value="1"/>
</dbReference>
<dbReference type="GO" id="GO:0004674">
    <property type="term" value="F:protein serine/threonine kinase activity"/>
    <property type="evidence" value="ECO:0007669"/>
    <property type="project" value="UniProtKB-KW"/>
</dbReference>
<feature type="binding site" evidence="11">
    <location>
        <position position="255"/>
    </location>
    <ligand>
        <name>Mg(2+)</name>
        <dbReference type="ChEBI" id="CHEBI:18420"/>
    </ligand>
</feature>
<dbReference type="Gene3D" id="3.30.200.70">
    <property type="match status" value="1"/>
</dbReference>
<feature type="domain" description="Aminoglycoside phosphotransferase" evidence="12">
    <location>
        <begin position="40"/>
        <end position="301"/>
    </location>
</feature>
<keyword evidence="6 11" id="KW-0547">Nucleotide-binding</keyword>
<evidence type="ECO:0000256" key="10">
    <source>
        <dbReference type="ARBA" id="ARBA00023016"/>
    </source>
</evidence>
<dbReference type="EC" id="2.7.11.1" evidence="11"/>
<evidence type="ECO:0000256" key="5">
    <source>
        <dbReference type="ARBA" id="ARBA00022723"/>
    </source>
</evidence>
<comment type="caution">
    <text evidence="13">The sequence shown here is derived from an EMBL/GenBank/DDBJ whole genome shotgun (WGS) entry which is preliminary data.</text>
</comment>
<evidence type="ECO:0000256" key="6">
    <source>
        <dbReference type="ARBA" id="ARBA00022741"/>
    </source>
</evidence>
<keyword evidence="5 11" id="KW-0479">Metal-binding</keyword>
<evidence type="ECO:0000256" key="9">
    <source>
        <dbReference type="ARBA" id="ARBA00022842"/>
    </source>
</evidence>
<comment type="function">
    <text evidence="11">A protein kinase that phosphorylates Ser and Thr residues. Probably acts to suppress the effects of stress linked to accumulation of reactive oxygen species. Probably involved in the extracytoplasmic stress response.</text>
</comment>
<dbReference type="SUPFAM" id="SSF56112">
    <property type="entry name" value="Protein kinase-like (PK-like)"/>
    <property type="match status" value="1"/>
</dbReference>
<evidence type="ECO:0000313" key="14">
    <source>
        <dbReference type="Proteomes" id="UP001368500"/>
    </source>
</evidence>
<keyword evidence="10 11" id="KW-0346">Stress response</keyword>
<comment type="subcellular location">
    <subcellularLocation>
        <location evidence="11">Cytoplasm</location>
    </subcellularLocation>
</comment>
<evidence type="ECO:0000313" key="13">
    <source>
        <dbReference type="EMBL" id="MEK8024431.1"/>
    </source>
</evidence>
<gene>
    <name evidence="11" type="primary">srkA</name>
    <name evidence="13" type="ORF">AACH11_00415</name>
</gene>
<dbReference type="Proteomes" id="UP001368500">
    <property type="component" value="Unassembled WGS sequence"/>
</dbReference>